<dbReference type="Proteomes" id="UP000190166">
    <property type="component" value="Unassembled WGS sequence"/>
</dbReference>
<dbReference type="AlphaFoldDB" id="A0A1T5N5N0"/>
<evidence type="ECO:0000256" key="1">
    <source>
        <dbReference type="SAM" id="Phobius"/>
    </source>
</evidence>
<evidence type="ECO:0000259" key="3">
    <source>
        <dbReference type="Pfam" id="PF16344"/>
    </source>
</evidence>
<dbReference type="GO" id="GO:0016989">
    <property type="term" value="F:sigma factor antagonist activity"/>
    <property type="evidence" value="ECO:0007669"/>
    <property type="project" value="TreeGrafter"/>
</dbReference>
<dbReference type="RefSeq" id="WP_079467806.1">
    <property type="nucleotide sequence ID" value="NZ_FUZZ01000001.1"/>
</dbReference>
<keyword evidence="1" id="KW-0812">Transmembrane</keyword>
<dbReference type="Pfam" id="PF16344">
    <property type="entry name" value="FecR_C"/>
    <property type="match status" value="1"/>
</dbReference>
<keyword evidence="5" id="KW-1185">Reference proteome</keyword>
<evidence type="ECO:0000313" key="5">
    <source>
        <dbReference type="Proteomes" id="UP000190166"/>
    </source>
</evidence>
<sequence>MNTDDKQYKELIRRWFNGEESEEDAYTLHTLLKDNNRLPELIAALEEEYNNLSATGYPEEQARGLAEKIAGIKLPDHESEVKGKLRFLGRWRVAAASVLLVLSITVYFLATHKRNTGTPATAGNGTEIKPGMQGAVLTLADGSQVLLDTIQNSAIAMQGGVSARVTNGVLVYEGTGNEIVYNTISTPKGRQYHLTLPDGSGIWLNAASSIRFPTSFSGPERHTEITGEVYFEIAASSGKPFSVSVSNKALVQVLGTHFNINSYENEENIAATLLEGSILASPGRNKSAADVVLRAGQQALIARMPAGNGQTGIKVVNDADIEKVMAWKNGLFNFNGASLAEVMKELERWYDIEVVYEQGIPEKRMTGKMTKDISLDGLLVGLKELGINCRLEGRKLIVLP</sequence>
<evidence type="ECO:0000259" key="2">
    <source>
        <dbReference type="Pfam" id="PF04773"/>
    </source>
</evidence>
<proteinExistence type="predicted"/>
<keyword evidence="1" id="KW-0472">Membrane</keyword>
<dbReference type="Pfam" id="PF04773">
    <property type="entry name" value="FecR"/>
    <property type="match status" value="1"/>
</dbReference>
<evidence type="ECO:0000313" key="4">
    <source>
        <dbReference type="EMBL" id="SKC95654.1"/>
    </source>
</evidence>
<name>A0A1T5N5N0_9BACT</name>
<dbReference type="InterPro" id="IPR006860">
    <property type="entry name" value="FecR"/>
</dbReference>
<feature type="domain" description="FecR protein" evidence="2">
    <location>
        <begin position="183"/>
        <end position="278"/>
    </location>
</feature>
<feature type="domain" description="Protein FecR C-terminal" evidence="3">
    <location>
        <begin position="332"/>
        <end position="398"/>
    </location>
</feature>
<dbReference type="STRING" id="393003.SAMN05660461_0473"/>
<dbReference type="InterPro" id="IPR032508">
    <property type="entry name" value="FecR_C"/>
</dbReference>
<dbReference type="EMBL" id="FUZZ01000001">
    <property type="protein sequence ID" value="SKC95654.1"/>
    <property type="molecule type" value="Genomic_DNA"/>
</dbReference>
<feature type="transmembrane region" description="Helical" evidence="1">
    <location>
        <begin position="91"/>
        <end position="110"/>
    </location>
</feature>
<dbReference type="PANTHER" id="PTHR30273:SF2">
    <property type="entry name" value="PROTEIN FECR"/>
    <property type="match status" value="1"/>
</dbReference>
<keyword evidence="1" id="KW-1133">Transmembrane helix</keyword>
<organism evidence="4 5">
    <name type="scientific">Chitinophaga ginsengisegetis</name>
    <dbReference type="NCBI Taxonomy" id="393003"/>
    <lineage>
        <taxon>Bacteria</taxon>
        <taxon>Pseudomonadati</taxon>
        <taxon>Bacteroidota</taxon>
        <taxon>Chitinophagia</taxon>
        <taxon>Chitinophagales</taxon>
        <taxon>Chitinophagaceae</taxon>
        <taxon>Chitinophaga</taxon>
    </lineage>
</organism>
<dbReference type="PANTHER" id="PTHR30273">
    <property type="entry name" value="PERIPLASMIC SIGNAL SENSOR AND SIGMA FACTOR ACTIVATOR FECR-RELATED"/>
    <property type="match status" value="1"/>
</dbReference>
<accession>A0A1T5N5N0</accession>
<reference evidence="4 5" key="1">
    <citation type="submission" date="2017-02" db="EMBL/GenBank/DDBJ databases">
        <authorList>
            <person name="Peterson S.W."/>
        </authorList>
    </citation>
    <scope>NUCLEOTIDE SEQUENCE [LARGE SCALE GENOMIC DNA]</scope>
    <source>
        <strain evidence="4 5">DSM 18108</strain>
    </source>
</reference>
<protein>
    <submittedName>
        <fullName evidence="4">FecR family protein</fullName>
    </submittedName>
</protein>
<dbReference type="Gene3D" id="2.60.120.1440">
    <property type="match status" value="1"/>
</dbReference>
<dbReference type="InterPro" id="IPR012373">
    <property type="entry name" value="Ferrdict_sens_TM"/>
</dbReference>
<gene>
    <name evidence="4" type="ORF">SAMN05660461_0473</name>
</gene>
<dbReference type="Gene3D" id="3.55.50.30">
    <property type="match status" value="1"/>
</dbReference>